<keyword evidence="3" id="KW-1185">Reference proteome</keyword>
<evidence type="ECO:0000259" key="1">
    <source>
        <dbReference type="PROSITE" id="PS50801"/>
    </source>
</evidence>
<dbReference type="SUPFAM" id="SSF52091">
    <property type="entry name" value="SpoIIaa-like"/>
    <property type="match status" value="1"/>
</dbReference>
<dbReference type="Pfam" id="PF13466">
    <property type="entry name" value="STAS_2"/>
    <property type="match status" value="1"/>
</dbReference>
<dbReference type="InterPro" id="IPR058548">
    <property type="entry name" value="MlaB-like_STAS"/>
</dbReference>
<protein>
    <submittedName>
        <fullName evidence="2">Anti-anti-sigma factor</fullName>
    </submittedName>
</protein>
<evidence type="ECO:0000313" key="2">
    <source>
        <dbReference type="EMBL" id="NYG56559.1"/>
    </source>
</evidence>
<name>A0A7Y9RYP9_9ACTN</name>
<reference evidence="2 3" key="1">
    <citation type="submission" date="2020-07" db="EMBL/GenBank/DDBJ databases">
        <title>Sequencing the genomes of 1000 actinobacteria strains.</title>
        <authorList>
            <person name="Klenk H.-P."/>
        </authorList>
    </citation>
    <scope>NUCLEOTIDE SEQUENCE [LARGE SCALE GENOMIC DNA]</scope>
    <source>
        <strain evidence="2 3">DSM 24552</strain>
    </source>
</reference>
<sequence>MEDLPYSADFDAGRRTLVVTGDIDEVTGPRLRESLTTLVEPGAPPVTVDLSDVTFLPSAAVSVLVTAVRAADQAGTGFQLVATPGTISHRVLTICGVPVGDPQHSQA</sequence>
<organism evidence="2 3">
    <name type="scientific">Nocardioides perillae</name>
    <dbReference type="NCBI Taxonomy" id="1119534"/>
    <lineage>
        <taxon>Bacteria</taxon>
        <taxon>Bacillati</taxon>
        <taxon>Actinomycetota</taxon>
        <taxon>Actinomycetes</taxon>
        <taxon>Propionibacteriales</taxon>
        <taxon>Nocardioidaceae</taxon>
        <taxon>Nocardioides</taxon>
    </lineage>
</organism>
<dbReference type="AlphaFoldDB" id="A0A7Y9RYP9"/>
<dbReference type="RefSeq" id="WP_179518792.1">
    <property type="nucleotide sequence ID" value="NZ_JACCAC010000001.1"/>
</dbReference>
<gene>
    <name evidence="2" type="ORF">BJ989_002863</name>
</gene>
<feature type="domain" description="STAS" evidence="1">
    <location>
        <begin position="4"/>
        <end position="107"/>
    </location>
</feature>
<dbReference type="PROSITE" id="PS50801">
    <property type="entry name" value="STAS"/>
    <property type="match status" value="1"/>
</dbReference>
<dbReference type="InterPro" id="IPR002645">
    <property type="entry name" value="STAS_dom"/>
</dbReference>
<evidence type="ECO:0000313" key="3">
    <source>
        <dbReference type="Proteomes" id="UP000544110"/>
    </source>
</evidence>
<dbReference type="InterPro" id="IPR036513">
    <property type="entry name" value="STAS_dom_sf"/>
</dbReference>
<comment type="caution">
    <text evidence="2">The sequence shown here is derived from an EMBL/GenBank/DDBJ whole genome shotgun (WGS) entry which is preliminary data.</text>
</comment>
<dbReference type="EMBL" id="JACCAC010000001">
    <property type="protein sequence ID" value="NYG56559.1"/>
    <property type="molecule type" value="Genomic_DNA"/>
</dbReference>
<dbReference type="Gene3D" id="3.30.750.24">
    <property type="entry name" value="STAS domain"/>
    <property type="match status" value="1"/>
</dbReference>
<dbReference type="CDD" id="cd07043">
    <property type="entry name" value="STAS_anti-anti-sigma_factors"/>
    <property type="match status" value="1"/>
</dbReference>
<proteinExistence type="predicted"/>
<dbReference type="Proteomes" id="UP000544110">
    <property type="component" value="Unassembled WGS sequence"/>
</dbReference>
<accession>A0A7Y9RYP9</accession>